<feature type="transmembrane region" description="Helical" evidence="1">
    <location>
        <begin position="147"/>
        <end position="164"/>
    </location>
</feature>
<sequence length="371" mass="43504">MLRIFLKDILDKKIVFRYTLFSFVLYFLANEYFAKYAIMNKVLVKRAEVYIIIGLCFSVFFFIRTYVKNDKIMPYYALPVSKTIINESFIISILIDTLLRKIIILMAIMLNLNVEYNFYVKIVLMLPGIVILSCIPNIVNIYRIDKLLMGIISIVYLLLVFVLLTNDSLLLFVLAVFSSFLYYLYIRNSLMKVAYFRIDIPKRLSKITLNNYFLKFFLAENVYIINTIGIVIMIIVITLLSPRKLSIPLSCAVGTINTPLLTIFSTEDELKNIAKFLPTKFRSLNKDYIFLIGIYFCLIQCLIMVLNFNVSTVKFVVELFIITTLEVFLSYLLEKKFPITNKKTIMEVWKNPRKYILTVIIFFVAFVFEYI</sequence>
<feature type="transmembrane region" description="Helical" evidence="1">
    <location>
        <begin position="212"/>
        <end position="239"/>
    </location>
</feature>
<feature type="transmembrane region" description="Helical" evidence="1">
    <location>
        <begin position="88"/>
        <end position="110"/>
    </location>
</feature>
<dbReference type="AlphaFoldDB" id="A0A0B4S2L6"/>
<dbReference type="Proteomes" id="UP000031386">
    <property type="component" value="Chromosome"/>
</dbReference>
<name>A0A0B4S2L6_9FIRM</name>
<dbReference type="KEGG" id="pmic:NW74_04850"/>
<feature type="transmembrane region" description="Helical" evidence="1">
    <location>
        <begin position="49"/>
        <end position="67"/>
    </location>
</feature>
<feature type="transmembrane region" description="Helical" evidence="1">
    <location>
        <begin position="245"/>
        <end position="267"/>
    </location>
</feature>
<dbReference type="EMBL" id="CP009761">
    <property type="protein sequence ID" value="AIZ36709.1"/>
    <property type="molecule type" value="Genomic_DNA"/>
</dbReference>
<gene>
    <name evidence="2" type="ORF">NW74_04850</name>
</gene>
<evidence type="ECO:0000313" key="3">
    <source>
        <dbReference type="Proteomes" id="UP000031386"/>
    </source>
</evidence>
<dbReference type="STRING" id="33033.NW74_04850"/>
<keyword evidence="1" id="KW-1133">Transmembrane helix</keyword>
<feature type="transmembrane region" description="Helical" evidence="1">
    <location>
        <begin position="288"/>
        <end position="309"/>
    </location>
</feature>
<feature type="transmembrane region" description="Helical" evidence="1">
    <location>
        <begin position="116"/>
        <end position="135"/>
    </location>
</feature>
<evidence type="ECO:0000313" key="2">
    <source>
        <dbReference type="EMBL" id="AIZ36709.1"/>
    </source>
</evidence>
<protein>
    <submittedName>
        <fullName evidence="2">Uncharacterized protein</fullName>
    </submittedName>
</protein>
<evidence type="ECO:0000256" key="1">
    <source>
        <dbReference type="SAM" id="Phobius"/>
    </source>
</evidence>
<reference evidence="2 3" key="1">
    <citation type="submission" date="2014-10" db="EMBL/GenBank/DDBJ databases">
        <title>Complete genome sequence of Parvimonas micra KCOM 1535 (= ChDC B708).</title>
        <authorList>
            <person name="Kook J.-K."/>
            <person name="Park S.-N."/>
            <person name="Lim Y.K."/>
            <person name="Roh H."/>
        </authorList>
    </citation>
    <scope>NUCLEOTIDE SEQUENCE [LARGE SCALE GENOMIC DNA]</scope>
    <source>
        <strain evidence="3">KCOM 1535 / ChDC B708</strain>
    </source>
</reference>
<dbReference type="RefSeq" id="WP_041954165.1">
    <property type="nucleotide sequence ID" value="NZ_CP009761.1"/>
</dbReference>
<keyword evidence="3" id="KW-1185">Reference proteome</keyword>
<keyword evidence="1" id="KW-0812">Transmembrane</keyword>
<feature type="transmembrane region" description="Helical" evidence="1">
    <location>
        <begin position="354"/>
        <end position="370"/>
    </location>
</feature>
<organism evidence="2 3">
    <name type="scientific">Parvimonas micra</name>
    <dbReference type="NCBI Taxonomy" id="33033"/>
    <lineage>
        <taxon>Bacteria</taxon>
        <taxon>Bacillati</taxon>
        <taxon>Bacillota</taxon>
        <taxon>Tissierellia</taxon>
        <taxon>Tissierellales</taxon>
        <taxon>Peptoniphilaceae</taxon>
        <taxon>Parvimonas</taxon>
    </lineage>
</organism>
<feature type="transmembrane region" description="Helical" evidence="1">
    <location>
        <begin position="170"/>
        <end position="186"/>
    </location>
</feature>
<keyword evidence="1" id="KW-0472">Membrane</keyword>
<accession>A0A0B4S2L6</accession>
<dbReference type="OrthoDB" id="9770213at2"/>
<proteinExistence type="predicted"/>
<feature type="transmembrane region" description="Helical" evidence="1">
    <location>
        <begin position="315"/>
        <end position="333"/>
    </location>
</feature>